<evidence type="ECO:0000256" key="1">
    <source>
        <dbReference type="ARBA" id="ARBA00022741"/>
    </source>
</evidence>
<organism evidence="5 6">
    <name type="scientific">Absidia repens</name>
    <dbReference type="NCBI Taxonomy" id="90262"/>
    <lineage>
        <taxon>Eukaryota</taxon>
        <taxon>Fungi</taxon>
        <taxon>Fungi incertae sedis</taxon>
        <taxon>Mucoromycota</taxon>
        <taxon>Mucoromycotina</taxon>
        <taxon>Mucoromycetes</taxon>
        <taxon>Mucorales</taxon>
        <taxon>Cunninghamellaceae</taxon>
        <taxon>Absidia</taxon>
    </lineage>
</organism>
<feature type="region of interest" description="Disordered" evidence="3">
    <location>
        <begin position="707"/>
        <end position="740"/>
    </location>
</feature>
<keyword evidence="4" id="KW-0812">Transmembrane</keyword>
<dbReference type="Proteomes" id="UP000193560">
    <property type="component" value="Unassembled WGS sequence"/>
</dbReference>
<comment type="caution">
    <text evidence="5">The sequence shown here is derived from an EMBL/GenBank/DDBJ whole genome shotgun (WGS) entry which is preliminary data.</text>
</comment>
<dbReference type="PANTHER" id="PTHR16305:SF28">
    <property type="entry name" value="GUANYLATE CYCLASE DOMAIN-CONTAINING PROTEIN"/>
    <property type="match status" value="1"/>
</dbReference>
<keyword evidence="6" id="KW-1185">Reference proteome</keyword>
<dbReference type="SUPFAM" id="SSF52540">
    <property type="entry name" value="P-loop containing nucleoside triphosphate hydrolases"/>
    <property type="match status" value="1"/>
</dbReference>
<feature type="compositionally biased region" description="Low complexity" evidence="3">
    <location>
        <begin position="726"/>
        <end position="735"/>
    </location>
</feature>
<dbReference type="EMBL" id="MCGE01000014">
    <property type="protein sequence ID" value="ORZ14659.1"/>
    <property type="molecule type" value="Genomic_DNA"/>
</dbReference>
<dbReference type="Gene3D" id="1.25.40.10">
    <property type="entry name" value="Tetratricopeptide repeat domain"/>
    <property type="match status" value="1"/>
</dbReference>
<dbReference type="GO" id="GO:0005524">
    <property type="term" value="F:ATP binding"/>
    <property type="evidence" value="ECO:0007669"/>
    <property type="project" value="UniProtKB-KW"/>
</dbReference>
<feature type="compositionally biased region" description="Polar residues" evidence="3">
    <location>
        <begin position="708"/>
        <end position="725"/>
    </location>
</feature>
<reference evidence="5 6" key="1">
    <citation type="submission" date="2016-07" db="EMBL/GenBank/DDBJ databases">
        <title>Pervasive Adenine N6-methylation of Active Genes in Fungi.</title>
        <authorList>
            <consortium name="DOE Joint Genome Institute"/>
            <person name="Mondo S.J."/>
            <person name="Dannebaum R.O."/>
            <person name="Kuo R.C."/>
            <person name="Labutti K."/>
            <person name="Haridas S."/>
            <person name="Kuo A."/>
            <person name="Salamov A."/>
            <person name="Ahrendt S.R."/>
            <person name="Lipzen A."/>
            <person name="Sullivan W."/>
            <person name="Andreopoulos W.B."/>
            <person name="Clum A."/>
            <person name="Lindquist E."/>
            <person name="Daum C."/>
            <person name="Ramamoorthy G.K."/>
            <person name="Gryganskyi A."/>
            <person name="Culley D."/>
            <person name="Magnuson J.K."/>
            <person name="James T.Y."/>
            <person name="O'Malley M.A."/>
            <person name="Stajich J.E."/>
            <person name="Spatafora J.W."/>
            <person name="Visel A."/>
            <person name="Grigoriev I.V."/>
        </authorList>
    </citation>
    <scope>NUCLEOTIDE SEQUENCE [LARGE SCALE GENOMIC DNA]</scope>
    <source>
        <strain evidence="5 6">NRRL 1336</strain>
    </source>
</reference>
<dbReference type="InterPro" id="IPR029787">
    <property type="entry name" value="Nucleotide_cyclase"/>
</dbReference>
<keyword evidence="4" id="KW-1133">Transmembrane helix</keyword>
<evidence type="ECO:0000313" key="6">
    <source>
        <dbReference type="Proteomes" id="UP000193560"/>
    </source>
</evidence>
<keyword evidence="4" id="KW-0472">Membrane</keyword>
<evidence type="ECO:0000256" key="2">
    <source>
        <dbReference type="ARBA" id="ARBA00022840"/>
    </source>
</evidence>
<evidence type="ECO:0000313" key="5">
    <source>
        <dbReference type="EMBL" id="ORZ14659.1"/>
    </source>
</evidence>
<accession>A0A1X2IDU8</accession>
<dbReference type="InterPro" id="IPR011990">
    <property type="entry name" value="TPR-like_helical_dom_sf"/>
</dbReference>
<gene>
    <name evidence="5" type="ORF">BCR42DRAFT_466579</name>
</gene>
<evidence type="ECO:0008006" key="7">
    <source>
        <dbReference type="Google" id="ProtNLM"/>
    </source>
</evidence>
<dbReference type="GO" id="GO:0005737">
    <property type="term" value="C:cytoplasm"/>
    <property type="evidence" value="ECO:0007669"/>
    <property type="project" value="TreeGrafter"/>
</dbReference>
<dbReference type="STRING" id="90262.A0A1X2IDU8"/>
<dbReference type="OrthoDB" id="194468at2759"/>
<dbReference type="GO" id="GO:0004016">
    <property type="term" value="F:adenylate cyclase activity"/>
    <property type="evidence" value="ECO:0007669"/>
    <property type="project" value="TreeGrafter"/>
</dbReference>
<proteinExistence type="predicted"/>
<feature type="region of interest" description="Disordered" evidence="3">
    <location>
        <begin position="760"/>
        <end position="789"/>
    </location>
</feature>
<evidence type="ECO:0000256" key="4">
    <source>
        <dbReference type="SAM" id="Phobius"/>
    </source>
</evidence>
<sequence length="1685" mass="192477">MGECIKIIEFYGGDVVKFLGDALLVCFQPSITNERRRSSTDSMTEEGPYDLSQRQRHVLVRKAIECGLQLLARQSHFRVYLTAEEIIRHRGPDGEIERHYHNDKDQQQQLQQQRRLPMFDGLYDSKTKRGSSNGIIYQLQNAHTLGGSYRDERIWNSVNPFKKKHYNKLLSKVADRRRSSNNSGKSSTYDLKSIDLELHIAVSCGNVTNVILGDIDPSGAITEVPFNIGPTEPFRRKDVQSGTSSIYDDYFLRYRGRLEYAIGGEAVESLDKALSAARAGEISITPEAFDVVNQKTMLLPYEIRNGYYVVNGFDFGKSTSNRCRNQQQQILRMPAGPGHHNTTDSLSDRPGMITKASQLNVEPLVPKTRDTSFLNLTMNSSLQYFKYLNRSSLYRLQHSVEGNFPAQFREVTIMFISLGKIHIDEQEGLQKTQKALYLAIRRLVKYEGILQQFAVDDKGATILGVFGLPPLSHESESTFAAKAAIKLRDEYRKFLPDFSIALASGGIFNAVLPMDSPYRRDAAIAGDAIIIAVRMLKFPFSKRNIVCDYATKKQIEHQCDFEDLGANHVKGKKEPVQIYGLLDFCSTKNKRASQLSGSSSSKAFVGYRSELENALGFLDSWQHFPNHHFMVILGNIGSGKSLFCRTLHDQFRQYKNEDFVTCWTASTEVEKSTKYYTIRSLVISLFELIDTDKVPVKLATRHGKLTTKDTSSTLEGPSMLSVQQNSKETGSSSSVSKKHRSLNDLDSSIHELSPHLEAPSEYNVQPMDSVNSSGSFSGRSSPVTTPLQHQKQELMEENNDMVDLILRCLHKCGENTSLLPLFRDLSIDLGDVKNNRHTRHIDGRARDILLIGVIGRMIRYLSQFVMVFIICDDMQWADAPSLSMLRHIHEDCQNVMMLVATRLVKSTDVEFINEFCETGTTNQITLNGLGASDIDKIILQNCGADVEQVNPSIVRVVQERTSGNPLYVTNMAIILKDFDHVTVRNGELLPTSNQFDLENFLGNFNYSRVIKMQFDRLNSNYQEFLTISSCLDQYFSIYEIGAAIQPSNTIYQQSDLKVVEQLLKRYDAYNFLNHANGNDDSSKNLNRNDKETSGEYSFLHDTIPKTIYELISYEHRISLHRCLARYYEGLLNTENQSQLLVKVTRHYLQTDEISKQLYYLQELSSYNMRSNLFPEATSQLERIITILRENDDMVPEFGWTHLSDIYYRLGVCFTMRTELNEGERCLFLALSCLDKAWPRGRFSFFVHFTLNWLDQYKHRHWHLLWNLTRRKVNPKLDRRLVDIMRQLSNIYVYTGNGRSFAYTSLVGLNACESLRDEGPNYTLFLARHSLVCWLNEKRSDSVYYMSKALQNMKKTWHADTLSVCAFLYFAAGKFHDARSLAYLAVDSTRTFGVVTDCQAFYRAVSLVMATRIFEGVLDDCPDDLNLMKLMADTARINRDYEAEIWLGVYSLANSIVTNHLEDCLVVVSHLESHIESSTNYNAIAIHGTLICYYIRKQNYDEAYLHINPFLELLPSLTVTPNIFPIYGLIFAVMGFYLLVEDNEEHLITLGNQDSYDQFNRGVARLNNAFQQVKLWEFAEPSLYLARAFPYISTGRIVEGYLVLRHGFFEMKFINEIKFLKAYYCSILGKYAFTPADRMEWTEKAILDLDSLGIPAAVYCNHDPQNSYCEGKPADYTVRTTGEYSA</sequence>
<keyword evidence="1" id="KW-0547">Nucleotide-binding</keyword>
<dbReference type="PANTHER" id="PTHR16305">
    <property type="entry name" value="TESTICULAR SOLUBLE ADENYLYL CYCLASE"/>
    <property type="match status" value="1"/>
</dbReference>
<dbReference type="Gene3D" id="3.30.70.1230">
    <property type="entry name" value="Nucleotide cyclase"/>
    <property type="match status" value="2"/>
</dbReference>
<dbReference type="SUPFAM" id="SSF55073">
    <property type="entry name" value="Nucleotide cyclase"/>
    <property type="match status" value="2"/>
</dbReference>
<evidence type="ECO:0000256" key="3">
    <source>
        <dbReference type="SAM" id="MobiDB-lite"/>
    </source>
</evidence>
<name>A0A1X2IDU8_9FUNG</name>
<feature type="compositionally biased region" description="Low complexity" evidence="3">
    <location>
        <begin position="769"/>
        <end position="781"/>
    </location>
</feature>
<feature type="transmembrane region" description="Helical" evidence="4">
    <location>
        <begin position="1522"/>
        <end position="1539"/>
    </location>
</feature>
<dbReference type="InterPro" id="IPR027417">
    <property type="entry name" value="P-loop_NTPase"/>
</dbReference>
<keyword evidence="2" id="KW-0067">ATP-binding</keyword>
<protein>
    <recommendedName>
        <fullName evidence="7">Orc1-like AAA ATPase domain-containing protein</fullName>
    </recommendedName>
</protein>